<organism evidence="1 2">
    <name type="scientific">Rubroshorea leprosula</name>
    <dbReference type="NCBI Taxonomy" id="152421"/>
    <lineage>
        <taxon>Eukaryota</taxon>
        <taxon>Viridiplantae</taxon>
        <taxon>Streptophyta</taxon>
        <taxon>Embryophyta</taxon>
        <taxon>Tracheophyta</taxon>
        <taxon>Spermatophyta</taxon>
        <taxon>Magnoliopsida</taxon>
        <taxon>eudicotyledons</taxon>
        <taxon>Gunneridae</taxon>
        <taxon>Pentapetalae</taxon>
        <taxon>rosids</taxon>
        <taxon>malvids</taxon>
        <taxon>Malvales</taxon>
        <taxon>Dipterocarpaceae</taxon>
        <taxon>Rubroshorea</taxon>
    </lineage>
</organism>
<reference evidence="1 2" key="1">
    <citation type="journal article" date="2021" name="Commun. Biol.">
        <title>The genome of Shorea leprosula (Dipterocarpaceae) highlights the ecological relevance of drought in aseasonal tropical rainforests.</title>
        <authorList>
            <person name="Ng K.K.S."/>
            <person name="Kobayashi M.J."/>
            <person name="Fawcett J.A."/>
            <person name="Hatakeyama M."/>
            <person name="Paape T."/>
            <person name="Ng C.H."/>
            <person name="Ang C.C."/>
            <person name="Tnah L.H."/>
            <person name="Lee C.T."/>
            <person name="Nishiyama T."/>
            <person name="Sese J."/>
            <person name="O'Brien M.J."/>
            <person name="Copetti D."/>
            <person name="Mohd Noor M.I."/>
            <person name="Ong R.C."/>
            <person name="Putra M."/>
            <person name="Sireger I.Z."/>
            <person name="Indrioko S."/>
            <person name="Kosugi Y."/>
            <person name="Izuno A."/>
            <person name="Isagi Y."/>
            <person name="Lee S.L."/>
            <person name="Shimizu K.K."/>
        </authorList>
    </citation>
    <scope>NUCLEOTIDE SEQUENCE [LARGE SCALE GENOMIC DNA]</scope>
    <source>
        <strain evidence="1">214</strain>
    </source>
</reference>
<dbReference type="EMBL" id="BPVZ01000990">
    <property type="protein sequence ID" value="GKV52996.1"/>
    <property type="molecule type" value="Genomic_DNA"/>
</dbReference>
<dbReference type="AlphaFoldDB" id="A0AAV5MW92"/>
<gene>
    <name evidence="1" type="ORF">SLEP1_g59546</name>
</gene>
<name>A0AAV5MW92_9ROSI</name>
<comment type="caution">
    <text evidence="1">The sequence shown here is derived from an EMBL/GenBank/DDBJ whole genome shotgun (WGS) entry which is preliminary data.</text>
</comment>
<protein>
    <submittedName>
        <fullName evidence="1">Uncharacterized protein</fullName>
    </submittedName>
</protein>
<dbReference type="Proteomes" id="UP001054252">
    <property type="component" value="Unassembled WGS sequence"/>
</dbReference>
<evidence type="ECO:0000313" key="2">
    <source>
        <dbReference type="Proteomes" id="UP001054252"/>
    </source>
</evidence>
<evidence type="ECO:0000313" key="1">
    <source>
        <dbReference type="EMBL" id="GKV52996.1"/>
    </source>
</evidence>
<accession>A0AAV5MW92</accession>
<proteinExistence type="predicted"/>
<sequence>MRLAVGQWKIFGDWRLVIILRKMGKATLADRCPFNWVYSLPNVQ</sequence>
<keyword evidence="2" id="KW-1185">Reference proteome</keyword>